<dbReference type="CDD" id="cd05233">
    <property type="entry name" value="SDR_c"/>
    <property type="match status" value="1"/>
</dbReference>
<evidence type="ECO:0000256" key="5">
    <source>
        <dbReference type="SAM" id="MobiDB-lite"/>
    </source>
</evidence>
<dbReference type="EMBL" id="MU007052">
    <property type="protein sequence ID" value="KAF2428879.1"/>
    <property type="molecule type" value="Genomic_DNA"/>
</dbReference>
<dbReference type="GO" id="GO:0016491">
    <property type="term" value="F:oxidoreductase activity"/>
    <property type="evidence" value="ECO:0007669"/>
    <property type="project" value="UniProtKB-KW"/>
</dbReference>
<dbReference type="Gene3D" id="3.40.50.720">
    <property type="entry name" value="NAD(P)-binding Rossmann-like Domain"/>
    <property type="match status" value="1"/>
</dbReference>
<dbReference type="Proteomes" id="UP000800235">
    <property type="component" value="Unassembled WGS sequence"/>
</dbReference>
<dbReference type="PANTHER" id="PTHR43618">
    <property type="entry name" value="7-ALPHA-HYDROXYSTEROID DEHYDROGENASE"/>
    <property type="match status" value="1"/>
</dbReference>
<evidence type="ECO:0000256" key="3">
    <source>
        <dbReference type="ARBA" id="ARBA00023002"/>
    </source>
</evidence>
<proteinExistence type="inferred from homology"/>
<organism evidence="6 7">
    <name type="scientific">Tothia fuscella</name>
    <dbReference type="NCBI Taxonomy" id="1048955"/>
    <lineage>
        <taxon>Eukaryota</taxon>
        <taxon>Fungi</taxon>
        <taxon>Dikarya</taxon>
        <taxon>Ascomycota</taxon>
        <taxon>Pezizomycotina</taxon>
        <taxon>Dothideomycetes</taxon>
        <taxon>Pleosporomycetidae</taxon>
        <taxon>Venturiales</taxon>
        <taxon>Cylindrosympodiaceae</taxon>
        <taxon>Tothia</taxon>
    </lineage>
</organism>
<dbReference type="PROSITE" id="PS00061">
    <property type="entry name" value="ADH_SHORT"/>
    <property type="match status" value="1"/>
</dbReference>
<evidence type="ECO:0000256" key="4">
    <source>
        <dbReference type="RuleBase" id="RU000363"/>
    </source>
</evidence>
<dbReference type="SUPFAM" id="SSF51735">
    <property type="entry name" value="NAD(P)-binding Rossmann-fold domains"/>
    <property type="match status" value="1"/>
</dbReference>
<accession>A0A9P4NPC0</accession>
<sequence length="300" mass="31594">MSTDSAATLDVQNLFNVKGLVAVVTGGGTGIGLMIAKALALNGASKVYIIGRRLEKLQEAAKASPHGNIIPLEGDITSQDSLSALAEKVKSQTGYIDLLVPNAGIMGPKLRDLSPTCSIDDFVSHAWKTPMSDFTNTYDVNVTGVYYTILAFLALLQKGNERNGGKGWREGGGVSSQIVTVGSIAAFSRKEGASFAYNSSKAGLTHLCKHLSTYFGRWRVRVNVVAPGMYPSEMSTPLSGVKDGTQEGAIDPKIIPETRTGKEEDMAGVILFLAGKAGAYNNGSIITTDGGRIGVLPSSY</sequence>
<reference evidence="6" key="1">
    <citation type="journal article" date="2020" name="Stud. Mycol.">
        <title>101 Dothideomycetes genomes: a test case for predicting lifestyles and emergence of pathogens.</title>
        <authorList>
            <person name="Haridas S."/>
            <person name="Albert R."/>
            <person name="Binder M."/>
            <person name="Bloem J."/>
            <person name="Labutti K."/>
            <person name="Salamov A."/>
            <person name="Andreopoulos B."/>
            <person name="Baker S."/>
            <person name="Barry K."/>
            <person name="Bills G."/>
            <person name="Bluhm B."/>
            <person name="Cannon C."/>
            <person name="Castanera R."/>
            <person name="Culley D."/>
            <person name="Daum C."/>
            <person name="Ezra D."/>
            <person name="Gonzalez J."/>
            <person name="Henrissat B."/>
            <person name="Kuo A."/>
            <person name="Liang C."/>
            <person name="Lipzen A."/>
            <person name="Lutzoni F."/>
            <person name="Magnuson J."/>
            <person name="Mondo S."/>
            <person name="Nolan M."/>
            <person name="Ohm R."/>
            <person name="Pangilinan J."/>
            <person name="Park H.-J."/>
            <person name="Ramirez L."/>
            <person name="Alfaro M."/>
            <person name="Sun H."/>
            <person name="Tritt A."/>
            <person name="Yoshinaga Y."/>
            <person name="Zwiers L.-H."/>
            <person name="Turgeon B."/>
            <person name="Goodwin S."/>
            <person name="Spatafora J."/>
            <person name="Crous P."/>
            <person name="Grigoriev I."/>
        </authorList>
    </citation>
    <scope>NUCLEOTIDE SEQUENCE</scope>
    <source>
        <strain evidence="6">CBS 130266</strain>
    </source>
</reference>
<keyword evidence="7" id="KW-1185">Reference proteome</keyword>
<evidence type="ECO:0000313" key="7">
    <source>
        <dbReference type="Proteomes" id="UP000800235"/>
    </source>
</evidence>
<dbReference type="OrthoDB" id="2898618at2759"/>
<evidence type="ECO:0000256" key="2">
    <source>
        <dbReference type="ARBA" id="ARBA00022857"/>
    </source>
</evidence>
<dbReference type="PRINTS" id="PR00081">
    <property type="entry name" value="GDHRDH"/>
</dbReference>
<dbReference type="InterPro" id="IPR020904">
    <property type="entry name" value="Sc_DH/Rdtase_CS"/>
</dbReference>
<dbReference type="InterPro" id="IPR002347">
    <property type="entry name" value="SDR_fam"/>
</dbReference>
<evidence type="ECO:0000313" key="6">
    <source>
        <dbReference type="EMBL" id="KAF2428879.1"/>
    </source>
</evidence>
<feature type="region of interest" description="Disordered" evidence="5">
    <location>
        <begin position="236"/>
        <end position="258"/>
    </location>
</feature>
<dbReference type="InterPro" id="IPR036291">
    <property type="entry name" value="NAD(P)-bd_dom_sf"/>
</dbReference>
<dbReference type="InterPro" id="IPR052178">
    <property type="entry name" value="Sec_Metab_Biosynth_SDR"/>
</dbReference>
<comment type="similarity">
    <text evidence="1 4">Belongs to the short-chain dehydrogenases/reductases (SDR) family.</text>
</comment>
<dbReference type="PRINTS" id="PR00080">
    <property type="entry name" value="SDRFAMILY"/>
</dbReference>
<dbReference type="PANTHER" id="PTHR43618:SF18">
    <property type="entry name" value="SHORT CHAIN DEHYDROGENASE_REDUCTASE FAMILY (AFU_ORTHOLOGUE AFUA_5G12480)"/>
    <property type="match status" value="1"/>
</dbReference>
<keyword evidence="2" id="KW-0521">NADP</keyword>
<keyword evidence="3" id="KW-0560">Oxidoreductase</keyword>
<dbReference type="AlphaFoldDB" id="A0A9P4NPC0"/>
<comment type="caution">
    <text evidence="6">The sequence shown here is derived from an EMBL/GenBank/DDBJ whole genome shotgun (WGS) entry which is preliminary data.</text>
</comment>
<dbReference type="Pfam" id="PF00106">
    <property type="entry name" value="adh_short"/>
    <property type="match status" value="1"/>
</dbReference>
<gene>
    <name evidence="6" type="ORF">EJ08DRAFT_680403</name>
</gene>
<protein>
    <submittedName>
        <fullName evidence="6">Short chain dehydrogenase/reductase family</fullName>
    </submittedName>
</protein>
<name>A0A9P4NPC0_9PEZI</name>
<evidence type="ECO:0000256" key="1">
    <source>
        <dbReference type="ARBA" id="ARBA00006484"/>
    </source>
</evidence>